<keyword evidence="4" id="KW-1185">Reference proteome</keyword>
<evidence type="ECO:0000256" key="2">
    <source>
        <dbReference type="SAM" id="Phobius"/>
    </source>
</evidence>
<evidence type="ECO:0000256" key="1">
    <source>
        <dbReference type="SAM" id="MobiDB-lite"/>
    </source>
</evidence>
<sequence>MSTNRNHDDKRTALATGALLLLPALCCGLPLLIAGGALAGLGSVLGNPWVIGAAVALLVAAVAWRIRRRARGTRSSDSACCAPQPPTRRQEP</sequence>
<feature type="region of interest" description="Disordered" evidence="1">
    <location>
        <begin position="69"/>
        <end position="92"/>
    </location>
</feature>
<dbReference type="EMBL" id="PJMY01000003">
    <property type="protein sequence ID" value="PKV94072.1"/>
    <property type="molecule type" value="Genomic_DNA"/>
</dbReference>
<reference evidence="3 4" key="1">
    <citation type="submission" date="2017-12" db="EMBL/GenBank/DDBJ databases">
        <title>Sequencing the genomes of 1000 Actinobacteria strains.</title>
        <authorList>
            <person name="Klenk H.-P."/>
        </authorList>
    </citation>
    <scope>NUCLEOTIDE SEQUENCE [LARGE SCALE GENOMIC DNA]</scope>
    <source>
        <strain evidence="3 4">DSM 45165</strain>
    </source>
</reference>
<dbReference type="AlphaFoldDB" id="A0A2N3WJP2"/>
<gene>
    <name evidence="3" type="ORF">ATK30_4941</name>
</gene>
<evidence type="ECO:0008006" key="5">
    <source>
        <dbReference type="Google" id="ProtNLM"/>
    </source>
</evidence>
<protein>
    <recommendedName>
        <fullName evidence="5">Mercuric ion transport protein</fullName>
    </recommendedName>
</protein>
<keyword evidence="2" id="KW-0472">Membrane</keyword>
<keyword evidence="2" id="KW-0812">Transmembrane</keyword>
<feature type="transmembrane region" description="Helical" evidence="2">
    <location>
        <begin position="49"/>
        <end position="66"/>
    </location>
</feature>
<dbReference type="Proteomes" id="UP000233750">
    <property type="component" value="Unassembled WGS sequence"/>
</dbReference>
<evidence type="ECO:0000313" key="4">
    <source>
        <dbReference type="Proteomes" id="UP000233750"/>
    </source>
</evidence>
<keyword evidence="2" id="KW-1133">Transmembrane helix</keyword>
<proteinExistence type="predicted"/>
<evidence type="ECO:0000313" key="3">
    <source>
        <dbReference type="EMBL" id="PKV94072.1"/>
    </source>
</evidence>
<name>A0A2N3WJP2_9PSEU</name>
<comment type="caution">
    <text evidence="3">The sequence shown here is derived from an EMBL/GenBank/DDBJ whole genome shotgun (WGS) entry which is preliminary data.</text>
</comment>
<dbReference type="RefSeq" id="WP_013673493.1">
    <property type="nucleotide sequence ID" value="NZ_PJMY01000003.1"/>
</dbReference>
<organism evidence="3 4">
    <name type="scientific">Amycolatopsis echigonensis</name>
    <dbReference type="NCBI Taxonomy" id="2576905"/>
    <lineage>
        <taxon>Bacteria</taxon>
        <taxon>Bacillati</taxon>
        <taxon>Actinomycetota</taxon>
        <taxon>Actinomycetes</taxon>
        <taxon>Pseudonocardiales</taxon>
        <taxon>Pseudonocardiaceae</taxon>
        <taxon>Amycolatopsis</taxon>
    </lineage>
</organism>
<accession>A0A2N3WJP2</accession>